<dbReference type="Proteomes" id="UP000000383">
    <property type="component" value="Chromosome"/>
</dbReference>
<dbReference type="Gene3D" id="3.30.70.270">
    <property type="match status" value="1"/>
</dbReference>
<dbReference type="eggNOG" id="COG5001">
    <property type="taxonomic scope" value="Bacteria"/>
</dbReference>
<evidence type="ECO:0000259" key="3">
    <source>
        <dbReference type="PROSITE" id="PS50113"/>
    </source>
</evidence>
<dbReference type="Pfam" id="PF00990">
    <property type="entry name" value="GGDEF"/>
    <property type="match status" value="1"/>
</dbReference>
<feature type="domain" description="EAL" evidence="4">
    <location>
        <begin position="453"/>
        <end position="707"/>
    </location>
</feature>
<dbReference type="SUPFAM" id="SSF141868">
    <property type="entry name" value="EAL domain-like"/>
    <property type="match status" value="1"/>
</dbReference>
<evidence type="ECO:0000259" key="2">
    <source>
        <dbReference type="PROSITE" id="PS50112"/>
    </source>
</evidence>
<dbReference type="InterPro" id="IPR035919">
    <property type="entry name" value="EAL_sf"/>
</dbReference>
<dbReference type="InterPro" id="IPR001610">
    <property type="entry name" value="PAC"/>
</dbReference>
<dbReference type="PANTHER" id="PTHR44757">
    <property type="entry name" value="DIGUANYLATE CYCLASE DGCP"/>
    <property type="match status" value="1"/>
</dbReference>
<organism evidence="6 7">
    <name type="scientific">Methylotenera versatilis (strain 301)</name>
    <dbReference type="NCBI Taxonomy" id="666681"/>
    <lineage>
        <taxon>Bacteria</taxon>
        <taxon>Pseudomonadati</taxon>
        <taxon>Pseudomonadota</taxon>
        <taxon>Betaproteobacteria</taxon>
        <taxon>Nitrosomonadales</taxon>
        <taxon>Methylophilaceae</taxon>
        <taxon>Methylotenera</taxon>
    </lineage>
</organism>
<dbReference type="InterPro" id="IPR000014">
    <property type="entry name" value="PAS"/>
</dbReference>
<feature type="domain" description="PAC" evidence="3">
    <location>
        <begin position="227"/>
        <end position="279"/>
    </location>
</feature>
<dbReference type="KEGG" id="meh:M301_1595"/>
<keyword evidence="7" id="KW-1185">Reference proteome</keyword>
<dbReference type="Pfam" id="PF13426">
    <property type="entry name" value="PAS_9"/>
    <property type="match status" value="1"/>
</dbReference>
<accession>D7DIU0</accession>
<dbReference type="SUPFAM" id="SSF55073">
    <property type="entry name" value="Nucleotide cyclase"/>
    <property type="match status" value="1"/>
</dbReference>
<reference evidence="6 7" key="2">
    <citation type="journal article" date="2011" name="J. Bacteriol.">
        <title>Genomes of three methylotrophs from a single niche uncover genetic and metabolic divergence of Methylophilaceae.</title>
        <authorList>
            <person name="Lapidus A."/>
            <person name="Clum A."/>
            <person name="Labutti K."/>
            <person name="Kaluzhnaya M.G."/>
            <person name="Lim S."/>
            <person name="Beck D.A."/>
            <person name="Glavina Del Rio T."/>
            <person name="Nolan M."/>
            <person name="Mavromatis K."/>
            <person name="Huntemann M."/>
            <person name="Lucas S."/>
            <person name="Lidstrom M.E."/>
            <person name="Ivanova N."/>
            <person name="Chistoserdova L."/>
        </authorList>
    </citation>
    <scope>NUCLEOTIDE SEQUENCE [LARGE SCALE GENOMIC DNA]</scope>
    <source>
        <strain evidence="6 7">301</strain>
    </source>
</reference>
<dbReference type="Gene3D" id="3.30.450.20">
    <property type="entry name" value="PAS domain"/>
    <property type="match status" value="2"/>
</dbReference>
<dbReference type="InterPro" id="IPR000700">
    <property type="entry name" value="PAS-assoc_C"/>
</dbReference>
<evidence type="ECO:0000313" key="7">
    <source>
        <dbReference type="Proteomes" id="UP000000383"/>
    </source>
</evidence>
<gene>
    <name evidence="6" type="ordered locus">M301_1595</name>
</gene>
<dbReference type="InterPro" id="IPR035965">
    <property type="entry name" value="PAS-like_dom_sf"/>
</dbReference>
<dbReference type="GO" id="GO:0071732">
    <property type="term" value="P:cellular response to nitric oxide"/>
    <property type="evidence" value="ECO:0007669"/>
    <property type="project" value="UniProtKB-ARBA"/>
</dbReference>
<dbReference type="eggNOG" id="COG2202">
    <property type="taxonomic scope" value="Bacteria"/>
</dbReference>
<dbReference type="InterPro" id="IPR013655">
    <property type="entry name" value="PAS_fold_3"/>
</dbReference>
<dbReference type="FunFam" id="3.20.20.450:FF:000001">
    <property type="entry name" value="Cyclic di-GMP phosphodiesterase yahA"/>
    <property type="match status" value="1"/>
</dbReference>
<reference evidence="7" key="1">
    <citation type="submission" date="2010-05" db="EMBL/GenBank/DDBJ databases">
        <title>Complete sequence of Methylotenera sp. 301.</title>
        <authorList>
            <person name="Lucas S."/>
            <person name="Copeland A."/>
            <person name="Lapidus A."/>
            <person name="Cheng J.-F."/>
            <person name="Bruce D."/>
            <person name="Goodwin L."/>
            <person name="Pitluck S."/>
            <person name="Clum A."/>
            <person name="Land M."/>
            <person name="Hauser L."/>
            <person name="Kyrpides N."/>
            <person name="Ivanova N."/>
            <person name="Chistoservova L."/>
            <person name="Kalyuzhnaya M."/>
            <person name="Woyke T."/>
        </authorList>
    </citation>
    <scope>NUCLEOTIDE SEQUENCE [LARGE SCALE GENOMIC DNA]</scope>
    <source>
        <strain evidence="7">301</strain>
    </source>
</reference>
<feature type="domain" description="PAC" evidence="3">
    <location>
        <begin position="99"/>
        <end position="151"/>
    </location>
</feature>
<dbReference type="SUPFAM" id="SSF55785">
    <property type="entry name" value="PYP-like sensor domain (PAS domain)"/>
    <property type="match status" value="2"/>
</dbReference>
<dbReference type="STRING" id="666681.M301_1595"/>
<dbReference type="EMBL" id="CP002056">
    <property type="protein sequence ID" value="ADI29975.1"/>
    <property type="molecule type" value="Genomic_DNA"/>
</dbReference>
<dbReference type="Gene3D" id="3.20.20.450">
    <property type="entry name" value="EAL domain"/>
    <property type="match status" value="1"/>
</dbReference>
<dbReference type="PROSITE" id="PS50887">
    <property type="entry name" value="GGDEF"/>
    <property type="match status" value="1"/>
</dbReference>
<dbReference type="InterPro" id="IPR029787">
    <property type="entry name" value="Nucleotide_cyclase"/>
</dbReference>
<dbReference type="CDD" id="cd00130">
    <property type="entry name" value="PAS"/>
    <property type="match status" value="2"/>
</dbReference>
<feature type="domain" description="GGDEF" evidence="5">
    <location>
        <begin position="311"/>
        <end position="444"/>
    </location>
</feature>
<feature type="domain" description="PAS" evidence="2">
    <location>
        <begin position="21"/>
        <end position="96"/>
    </location>
</feature>
<dbReference type="AlphaFoldDB" id="D7DIU0"/>
<evidence type="ECO:0000256" key="1">
    <source>
        <dbReference type="ARBA" id="ARBA00051114"/>
    </source>
</evidence>
<dbReference type="NCBIfam" id="TIGR00229">
    <property type="entry name" value="sensory_box"/>
    <property type="match status" value="2"/>
</dbReference>
<dbReference type="InterPro" id="IPR000160">
    <property type="entry name" value="GGDEF_dom"/>
</dbReference>
<evidence type="ECO:0000259" key="4">
    <source>
        <dbReference type="PROSITE" id="PS50883"/>
    </source>
</evidence>
<dbReference type="PROSITE" id="PS50883">
    <property type="entry name" value="EAL"/>
    <property type="match status" value="1"/>
</dbReference>
<evidence type="ECO:0000313" key="6">
    <source>
        <dbReference type="EMBL" id="ADI29975.1"/>
    </source>
</evidence>
<dbReference type="PROSITE" id="PS50112">
    <property type="entry name" value="PAS"/>
    <property type="match status" value="2"/>
</dbReference>
<comment type="catalytic activity">
    <reaction evidence="1">
        <text>3',3'-c-di-GMP + H2O = 5'-phosphoguanylyl(3'-&gt;5')guanosine + H(+)</text>
        <dbReference type="Rhea" id="RHEA:24902"/>
        <dbReference type="ChEBI" id="CHEBI:15377"/>
        <dbReference type="ChEBI" id="CHEBI:15378"/>
        <dbReference type="ChEBI" id="CHEBI:58754"/>
        <dbReference type="ChEBI" id="CHEBI:58805"/>
        <dbReference type="EC" id="3.1.4.52"/>
    </reaction>
    <physiologicalReaction direction="left-to-right" evidence="1">
        <dbReference type="Rhea" id="RHEA:24903"/>
    </physiologicalReaction>
</comment>
<dbReference type="NCBIfam" id="TIGR00254">
    <property type="entry name" value="GGDEF"/>
    <property type="match status" value="1"/>
</dbReference>
<dbReference type="CDD" id="cd01948">
    <property type="entry name" value="EAL"/>
    <property type="match status" value="1"/>
</dbReference>
<dbReference type="PROSITE" id="PS50113">
    <property type="entry name" value="PAC"/>
    <property type="match status" value="2"/>
</dbReference>
<dbReference type="SMART" id="SM00086">
    <property type="entry name" value="PAC"/>
    <property type="match status" value="2"/>
</dbReference>
<evidence type="ECO:0000259" key="5">
    <source>
        <dbReference type="PROSITE" id="PS50887"/>
    </source>
</evidence>
<dbReference type="GO" id="GO:0071111">
    <property type="term" value="F:cyclic-guanylate-specific phosphodiesterase activity"/>
    <property type="evidence" value="ECO:0007669"/>
    <property type="project" value="UniProtKB-EC"/>
</dbReference>
<dbReference type="SMART" id="SM00091">
    <property type="entry name" value="PAS"/>
    <property type="match status" value="2"/>
</dbReference>
<dbReference type="InterPro" id="IPR052155">
    <property type="entry name" value="Biofilm_reg_signaling"/>
</dbReference>
<feature type="domain" description="PAS" evidence="2">
    <location>
        <begin position="152"/>
        <end position="193"/>
    </location>
</feature>
<name>D7DIU0_METV0</name>
<dbReference type="RefSeq" id="WP_013148287.1">
    <property type="nucleotide sequence ID" value="NC_014207.1"/>
</dbReference>
<dbReference type="FunFam" id="3.30.70.270:FF:000001">
    <property type="entry name" value="Diguanylate cyclase domain protein"/>
    <property type="match status" value="1"/>
</dbReference>
<protein>
    <submittedName>
        <fullName evidence="6">Diguanylate cyclase/phosphodiesterase with PAS/PAC sensor(S)</fullName>
    </submittedName>
</protein>
<sequence>MKLPSPTTKSLISIDAFVHDRQRMLDTLVDNLEGLVYCNLYDQHWTMIYVSDGCKDLTGYFPDDLIFNNLVSYEEIIFKDDRALVRYAIDEAVKQGKRFEVEYRIRHANTDIIWVCERGNPIYNAKGKVHAIEGFIQNITQRKAAEQSLHDAEFRYRSIFENAIEGIFQTSPNGHYLIVNPALAKIYGYSSPEELISVLNNIQQQLYVTPGRREEFVQAMLANQSVHNFESLVYKKDNSTIWISENARMVHDKAGNLLYYEGTVEDITARKNYDHKIEHQAKHDSLTGLPNRYMLNDRLQQSINFADRYKNKMAVAFVDLDQFKLINDSMGHEVGDQLLLIMSKRLSSCIREVDTVVRLGGDEFVILLTNIENVNDVLISMQRVLTAVAAPCVINELDYVVTSSIGISIYPDDGIEPNTLLKNADTAMYKAKKAGRNNYQIYTQELNEALTERVTMEYRLRLAIENGELLLHYQPKVDFATGLISGAEALIRWQTPEGELIPPVKFIHIAEETGLIESIGEWVLIEACKKAKELKEKMGRPIPIAVNVSPRQFKQPNLAQTIKNTLELTNLDPDCLELEITESTLIDDAAKFIQTLHALKTIGIKLAIDDFGTGYSSLAYLKDFPIDRLKIDKAFVSNLENDPANTAILKAIIVLGQSLGMKVIAEGVETRFQHDYLQSIGCDELQGYYFSKPIPAIEFEALLQNQLSKS</sequence>
<dbReference type="CDD" id="cd01949">
    <property type="entry name" value="GGDEF"/>
    <property type="match status" value="1"/>
</dbReference>
<dbReference type="SMART" id="SM00267">
    <property type="entry name" value="GGDEF"/>
    <property type="match status" value="1"/>
</dbReference>
<dbReference type="HOGENOM" id="CLU_000445_70_20_4"/>
<proteinExistence type="predicted"/>
<dbReference type="SMART" id="SM00052">
    <property type="entry name" value="EAL"/>
    <property type="match status" value="1"/>
</dbReference>
<dbReference type="Pfam" id="PF08447">
    <property type="entry name" value="PAS_3"/>
    <property type="match status" value="1"/>
</dbReference>
<dbReference type="InterPro" id="IPR001633">
    <property type="entry name" value="EAL_dom"/>
</dbReference>
<dbReference type="Pfam" id="PF00563">
    <property type="entry name" value="EAL"/>
    <property type="match status" value="1"/>
</dbReference>
<dbReference type="PANTHER" id="PTHR44757:SF2">
    <property type="entry name" value="BIOFILM ARCHITECTURE MAINTENANCE PROTEIN MBAA"/>
    <property type="match status" value="1"/>
</dbReference>
<dbReference type="InterPro" id="IPR043128">
    <property type="entry name" value="Rev_trsase/Diguanyl_cyclase"/>
</dbReference>